<dbReference type="InterPro" id="IPR008721">
    <property type="entry name" value="ORC6_cyclin_first"/>
</dbReference>
<feature type="domain" description="ORC6 first cyclin-like" evidence="7">
    <location>
        <begin position="10"/>
        <end position="93"/>
    </location>
</feature>
<feature type="compositionally biased region" description="Polar residues" evidence="6">
    <location>
        <begin position="177"/>
        <end position="188"/>
    </location>
</feature>
<evidence type="ECO:0000256" key="4">
    <source>
        <dbReference type="ARBA" id="ARBA00023125"/>
    </source>
</evidence>
<feature type="region of interest" description="Disordered" evidence="6">
    <location>
        <begin position="96"/>
        <end position="190"/>
    </location>
</feature>
<evidence type="ECO:0000259" key="7">
    <source>
        <dbReference type="Pfam" id="PF05460"/>
    </source>
</evidence>
<dbReference type="EMBL" id="LYUB02000001">
    <property type="protein sequence ID" value="OVF10771.1"/>
    <property type="molecule type" value="Genomic_DNA"/>
</dbReference>
<name>A0AA91T3Z7_CLALS</name>
<dbReference type="InterPro" id="IPR016811">
    <property type="entry name" value="ORC6_fun"/>
</dbReference>
<comment type="caution">
    <text evidence="8">The sequence shown here is derived from an EMBL/GenBank/DDBJ whole genome shotgun (WGS) entry which is preliminary data.</text>
</comment>
<evidence type="ECO:0000256" key="1">
    <source>
        <dbReference type="ARBA" id="ARBA00004123"/>
    </source>
</evidence>
<dbReference type="OMA" id="ARYHICA"/>
<comment type="subcellular location">
    <subcellularLocation>
        <location evidence="1">Nucleus</location>
    </subcellularLocation>
</comment>
<evidence type="ECO:0000256" key="6">
    <source>
        <dbReference type="SAM" id="MobiDB-lite"/>
    </source>
</evidence>
<protein>
    <submittedName>
        <fullName evidence="8">Origin recognition complex subunit</fullName>
    </submittedName>
</protein>
<evidence type="ECO:0000256" key="3">
    <source>
        <dbReference type="ARBA" id="ARBA00022705"/>
    </source>
</evidence>
<keyword evidence="3" id="KW-0235">DNA replication</keyword>
<dbReference type="AlphaFoldDB" id="A0AA91T3Z7"/>
<sequence length="369" mass="42090">MNKQQLSQSLKDILPTYSGEYPAQLVSYIESLYHLSLQKLPVLPNKADVARFHLCTYLAVERCQDRFNLPDPSQQRIPLQPRHVEKLLDDLQDKVVGGINSPHTTPRKRPYTPVSSPNKRLAQPKVGSPLKKLQALAEESTEAKISELRNADSPFNPIEKKGSNPKSPFRTPRKSPSKSGLSSPTAASPGTPRYIRHLTIADFISFANNFYIPASITPQIVECFTAEKHKFAKKNEWLLACGLIYVAYVRINHKLLDSTIGKKTELQDQLFQYQKGGLMKWNMVMWLNIIEESVRGEPWVVDLELKYVHNDWSVEDTSREREVQAKLGRGWELYESLGSMITPSVMFDKPSQESYYNTWTSRLLEKLSA</sequence>
<feature type="compositionally biased region" description="Basic and acidic residues" evidence="6">
    <location>
        <begin position="141"/>
        <end position="150"/>
    </location>
</feature>
<reference evidence="8 9" key="1">
    <citation type="submission" date="2017-04" db="EMBL/GenBank/DDBJ databases">
        <title>Draft genome of the yeast Clavispora lusitaniae type strain CBS 6936.</title>
        <authorList>
            <person name="Durrens P."/>
            <person name="Klopp C."/>
            <person name="Biteau N."/>
            <person name="Fitton-Ouhabi V."/>
            <person name="Dementhon K."/>
            <person name="Accoceberry I."/>
            <person name="Sherman D.J."/>
            <person name="Noel T."/>
        </authorList>
    </citation>
    <scope>NUCLEOTIDE SEQUENCE [LARGE SCALE GENOMIC DNA]</scope>
    <source>
        <strain evidence="8 9">CBS 6936</strain>
    </source>
</reference>
<organism evidence="8 9">
    <name type="scientific">Clavispora lusitaniae</name>
    <name type="common">Candida lusitaniae</name>
    <dbReference type="NCBI Taxonomy" id="36911"/>
    <lineage>
        <taxon>Eukaryota</taxon>
        <taxon>Fungi</taxon>
        <taxon>Dikarya</taxon>
        <taxon>Ascomycota</taxon>
        <taxon>Saccharomycotina</taxon>
        <taxon>Pichiomycetes</taxon>
        <taxon>Metschnikowiaceae</taxon>
        <taxon>Clavispora</taxon>
    </lineage>
</organism>
<dbReference type="Pfam" id="PF05460">
    <property type="entry name" value="ORC6"/>
    <property type="match status" value="1"/>
</dbReference>
<dbReference type="Proteomes" id="UP000195602">
    <property type="component" value="Unassembled WGS sequence"/>
</dbReference>
<evidence type="ECO:0000256" key="5">
    <source>
        <dbReference type="ARBA" id="ARBA00023242"/>
    </source>
</evidence>
<evidence type="ECO:0000313" key="8">
    <source>
        <dbReference type="EMBL" id="OVF10771.1"/>
    </source>
</evidence>
<dbReference type="KEGG" id="clus:A9F13_01g01881"/>
<evidence type="ECO:0000256" key="2">
    <source>
        <dbReference type="ARBA" id="ARBA00010840"/>
    </source>
</evidence>
<keyword evidence="4" id="KW-0238">DNA-binding</keyword>
<keyword evidence="5" id="KW-0539">Nucleus</keyword>
<dbReference type="GO" id="GO:0005664">
    <property type="term" value="C:nuclear origin of replication recognition complex"/>
    <property type="evidence" value="ECO:0007669"/>
    <property type="project" value="InterPro"/>
</dbReference>
<dbReference type="GO" id="GO:0006260">
    <property type="term" value="P:DNA replication"/>
    <property type="evidence" value="ECO:0007669"/>
    <property type="project" value="UniProtKB-KW"/>
</dbReference>
<dbReference type="GO" id="GO:0003677">
    <property type="term" value="F:DNA binding"/>
    <property type="evidence" value="ECO:0007669"/>
    <property type="project" value="UniProtKB-KW"/>
</dbReference>
<accession>A0AA91T3Z7</accession>
<evidence type="ECO:0000313" key="9">
    <source>
        <dbReference type="Proteomes" id="UP000195602"/>
    </source>
</evidence>
<gene>
    <name evidence="8" type="ORF">A9F13_01g01881</name>
</gene>
<comment type="similarity">
    <text evidence="2">Belongs to the ORC6 family.</text>
</comment>
<dbReference type="PIRSF" id="PIRSF022941">
    <property type="entry name" value="ORC6_fun"/>
    <property type="match status" value="1"/>
</dbReference>
<proteinExistence type="inferred from homology"/>